<dbReference type="AlphaFoldDB" id="T0GN12"/>
<keyword evidence="3" id="KW-1185">Reference proteome</keyword>
<evidence type="ECO:0000256" key="1">
    <source>
        <dbReference type="SAM" id="MobiDB-lite"/>
    </source>
</evidence>
<dbReference type="PATRIC" id="fig|1114964.3.peg.2169"/>
<organism evidence="2 3">
    <name type="scientific">Sphingobium baderi LL03</name>
    <dbReference type="NCBI Taxonomy" id="1114964"/>
    <lineage>
        <taxon>Bacteria</taxon>
        <taxon>Pseudomonadati</taxon>
        <taxon>Pseudomonadota</taxon>
        <taxon>Alphaproteobacteria</taxon>
        <taxon>Sphingomonadales</taxon>
        <taxon>Sphingomonadaceae</taxon>
        <taxon>Sphingobium</taxon>
    </lineage>
</organism>
<reference evidence="2 3" key="1">
    <citation type="journal article" date="2013" name="Genome Announc.">
        <title>Draft Genome Sequence of a Hexachlorocyclohexane-Degrading Bacterium, Sphingobium baderi Strain LL03T.</title>
        <authorList>
            <person name="Kaur J."/>
            <person name="Verma H."/>
            <person name="Tripathi C."/>
            <person name="Khurana J.P."/>
            <person name="Lal R."/>
        </authorList>
    </citation>
    <scope>NUCLEOTIDE SEQUENCE [LARGE SCALE GENOMIC DNA]</scope>
    <source>
        <strain evidence="2 3">LL03</strain>
    </source>
</reference>
<sequence length="37" mass="4117">MAENSHRNKRVYPATYATPSMGQALDPQRRNGNIALS</sequence>
<evidence type="ECO:0000313" key="3">
    <source>
        <dbReference type="Proteomes" id="UP000015524"/>
    </source>
</evidence>
<comment type="caution">
    <text evidence="2">The sequence shown here is derived from an EMBL/GenBank/DDBJ whole genome shotgun (WGS) entry which is preliminary data.</text>
</comment>
<gene>
    <name evidence="2" type="ORF">L485_11100</name>
</gene>
<protein>
    <submittedName>
        <fullName evidence="2">Uncharacterized protein</fullName>
    </submittedName>
</protein>
<dbReference type="Proteomes" id="UP000015524">
    <property type="component" value="Unassembled WGS sequence"/>
</dbReference>
<name>T0GN12_9SPHN</name>
<dbReference type="EMBL" id="ATIB01000060">
    <property type="protein sequence ID" value="EQB01413.1"/>
    <property type="molecule type" value="Genomic_DNA"/>
</dbReference>
<accession>T0GN12</accession>
<feature type="region of interest" description="Disordered" evidence="1">
    <location>
        <begin position="1"/>
        <end position="37"/>
    </location>
</feature>
<proteinExistence type="predicted"/>
<evidence type="ECO:0000313" key="2">
    <source>
        <dbReference type="EMBL" id="EQB01413.1"/>
    </source>
</evidence>